<organism evidence="1 2">
    <name type="scientific">Hyaloperonospora arabidopsidis (strain Emoy2)</name>
    <name type="common">Downy mildew agent</name>
    <name type="synonym">Peronospora arabidopsidis</name>
    <dbReference type="NCBI Taxonomy" id="559515"/>
    <lineage>
        <taxon>Eukaryota</taxon>
        <taxon>Sar</taxon>
        <taxon>Stramenopiles</taxon>
        <taxon>Oomycota</taxon>
        <taxon>Peronosporomycetes</taxon>
        <taxon>Peronosporales</taxon>
        <taxon>Peronosporaceae</taxon>
        <taxon>Hyaloperonospora</taxon>
    </lineage>
</organism>
<accession>M4BE70</accession>
<dbReference type="EMBL" id="JH598174">
    <property type="status" value="NOT_ANNOTATED_CDS"/>
    <property type="molecule type" value="Genomic_DNA"/>
</dbReference>
<evidence type="ECO:0000313" key="2">
    <source>
        <dbReference type="Proteomes" id="UP000011713"/>
    </source>
</evidence>
<dbReference type="InParanoid" id="M4BE70"/>
<protein>
    <submittedName>
        <fullName evidence="1">Uncharacterized protein</fullName>
    </submittedName>
</protein>
<keyword evidence="2" id="KW-1185">Reference proteome</keyword>
<reference evidence="1" key="2">
    <citation type="submission" date="2015-06" db="UniProtKB">
        <authorList>
            <consortium name="EnsemblProtists"/>
        </authorList>
    </citation>
    <scope>IDENTIFICATION</scope>
    <source>
        <strain evidence="1">Emoy2</strain>
    </source>
</reference>
<dbReference type="HOGENOM" id="CLU_2763275_0_0_1"/>
<evidence type="ECO:0000313" key="1">
    <source>
        <dbReference type="EnsemblProtists" id="HpaP804588"/>
    </source>
</evidence>
<name>M4BE70_HYAAE</name>
<dbReference type="Proteomes" id="UP000011713">
    <property type="component" value="Unassembled WGS sequence"/>
</dbReference>
<proteinExistence type="predicted"/>
<dbReference type="VEuPathDB" id="FungiDB:HpaG804588"/>
<dbReference type="AlphaFoldDB" id="M4BE70"/>
<sequence>MKRHSLRVKNVCSPCTACTTLLTVSLLVKRPYRTHILGDFCQLVECTTRFLQSDYQSSDKLVSTSVIRLW</sequence>
<reference evidence="2" key="1">
    <citation type="journal article" date="2010" name="Science">
        <title>Signatures of adaptation to obligate biotrophy in the Hyaloperonospora arabidopsidis genome.</title>
        <authorList>
            <person name="Baxter L."/>
            <person name="Tripathy S."/>
            <person name="Ishaque N."/>
            <person name="Boot N."/>
            <person name="Cabral A."/>
            <person name="Kemen E."/>
            <person name="Thines M."/>
            <person name="Ah-Fong A."/>
            <person name="Anderson R."/>
            <person name="Badejoko W."/>
            <person name="Bittner-Eddy P."/>
            <person name="Boore J.L."/>
            <person name="Chibucos M.C."/>
            <person name="Coates M."/>
            <person name="Dehal P."/>
            <person name="Delehaunty K."/>
            <person name="Dong S."/>
            <person name="Downton P."/>
            <person name="Dumas B."/>
            <person name="Fabro G."/>
            <person name="Fronick C."/>
            <person name="Fuerstenberg S.I."/>
            <person name="Fulton L."/>
            <person name="Gaulin E."/>
            <person name="Govers F."/>
            <person name="Hughes L."/>
            <person name="Humphray S."/>
            <person name="Jiang R.H."/>
            <person name="Judelson H."/>
            <person name="Kamoun S."/>
            <person name="Kyung K."/>
            <person name="Meijer H."/>
            <person name="Minx P."/>
            <person name="Morris P."/>
            <person name="Nelson J."/>
            <person name="Phuntumart V."/>
            <person name="Qutob D."/>
            <person name="Rehmany A."/>
            <person name="Rougon-Cardoso A."/>
            <person name="Ryden P."/>
            <person name="Torto-Alalibo T."/>
            <person name="Studholme D."/>
            <person name="Wang Y."/>
            <person name="Win J."/>
            <person name="Wood J."/>
            <person name="Clifton S.W."/>
            <person name="Rogers J."/>
            <person name="Van den Ackerveken G."/>
            <person name="Jones J.D."/>
            <person name="McDowell J.M."/>
            <person name="Beynon J."/>
            <person name="Tyler B.M."/>
        </authorList>
    </citation>
    <scope>NUCLEOTIDE SEQUENCE [LARGE SCALE GENOMIC DNA]</scope>
    <source>
        <strain evidence="2">Emoy2</strain>
    </source>
</reference>
<dbReference type="EnsemblProtists" id="HpaT804588">
    <property type="protein sequence ID" value="HpaP804588"/>
    <property type="gene ID" value="HpaG804588"/>
</dbReference>